<dbReference type="SMART" id="SM00696">
    <property type="entry name" value="DM9"/>
    <property type="match status" value="1"/>
</dbReference>
<sequence length="154" mass="16506">MPSAQCQAVQWVYAKGGQIPPNAVQGGAEADGKPLYIGRQHYEGSEQVGKVAEHINGLAISYGNKEVVLPDYYVLCGDAKQLRWVECNGPASGESYTPLQAGKEADGKELYITKTRYEGGEQVGKSGPHIAEGMLFAYGGKSKSSNIYYVLSLA</sequence>
<dbReference type="PANTHER" id="PTHR31649">
    <property type="entry name" value="AGAP009604-PA"/>
    <property type="match status" value="1"/>
</dbReference>
<accession>A0ABR2W1E0</accession>
<name>A0ABR2W1E0_9FUNG</name>
<gene>
    <name evidence="1" type="ORF">K7432_006714</name>
    <name evidence="2" type="ORF">K7432_006716</name>
</gene>
<evidence type="ECO:0000313" key="1">
    <source>
        <dbReference type="EMBL" id="KAK9716725.1"/>
    </source>
</evidence>
<dbReference type="Proteomes" id="UP001479436">
    <property type="component" value="Unassembled WGS sequence"/>
</dbReference>
<organism evidence="1 3">
    <name type="scientific">Basidiobolus ranarum</name>
    <dbReference type="NCBI Taxonomy" id="34480"/>
    <lineage>
        <taxon>Eukaryota</taxon>
        <taxon>Fungi</taxon>
        <taxon>Fungi incertae sedis</taxon>
        <taxon>Zoopagomycota</taxon>
        <taxon>Entomophthoromycotina</taxon>
        <taxon>Basidiobolomycetes</taxon>
        <taxon>Basidiobolales</taxon>
        <taxon>Basidiobolaceae</taxon>
        <taxon>Basidiobolus</taxon>
    </lineage>
</organism>
<evidence type="ECO:0000313" key="2">
    <source>
        <dbReference type="EMBL" id="KAK9716727.1"/>
    </source>
</evidence>
<reference evidence="1 3" key="1">
    <citation type="submission" date="2023-04" db="EMBL/GenBank/DDBJ databases">
        <title>Genome of Basidiobolus ranarum AG-B5.</title>
        <authorList>
            <person name="Stajich J.E."/>
            <person name="Carter-House D."/>
            <person name="Gryganskyi A."/>
        </authorList>
    </citation>
    <scope>NUCLEOTIDE SEQUENCE [LARGE SCALE GENOMIC DNA]</scope>
    <source>
        <strain evidence="1 3">AG-B5</strain>
    </source>
</reference>
<protein>
    <submittedName>
        <fullName evidence="1">Uncharacterized protein</fullName>
    </submittedName>
</protein>
<dbReference type="EMBL" id="JASJQH010007182">
    <property type="protein sequence ID" value="KAK9716725.1"/>
    <property type="molecule type" value="Genomic_DNA"/>
</dbReference>
<dbReference type="EMBL" id="JASJQH010007182">
    <property type="protein sequence ID" value="KAK9716727.1"/>
    <property type="molecule type" value="Genomic_DNA"/>
</dbReference>
<keyword evidence="3" id="KW-1185">Reference proteome</keyword>
<proteinExistence type="predicted"/>
<dbReference type="PANTHER" id="PTHR31649:SF1">
    <property type="entry name" value="FARNESOIC ACID O-METHYL TRANSFERASE DOMAIN-CONTAINING PROTEIN"/>
    <property type="match status" value="1"/>
</dbReference>
<dbReference type="Pfam" id="PF11901">
    <property type="entry name" value="DM9"/>
    <property type="match status" value="1"/>
</dbReference>
<comment type="caution">
    <text evidence="1">The sequence shown here is derived from an EMBL/GenBank/DDBJ whole genome shotgun (WGS) entry which is preliminary data.</text>
</comment>
<dbReference type="InterPro" id="IPR006616">
    <property type="entry name" value="DM9_repeat"/>
</dbReference>
<evidence type="ECO:0000313" key="3">
    <source>
        <dbReference type="Proteomes" id="UP001479436"/>
    </source>
</evidence>